<name>A0ABQ9Z9L6_9CRUS</name>
<keyword evidence="3" id="KW-1185">Reference proteome</keyword>
<organism evidence="1 3">
    <name type="scientific">Daphnia magna</name>
    <dbReference type="NCBI Taxonomy" id="35525"/>
    <lineage>
        <taxon>Eukaryota</taxon>
        <taxon>Metazoa</taxon>
        <taxon>Ecdysozoa</taxon>
        <taxon>Arthropoda</taxon>
        <taxon>Crustacea</taxon>
        <taxon>Branchiopoda</taxon>
        <taxon>Diplostraca</taxon>
        <taxon>Cladocera</taxon>
        <taxon>Anomopoda</taxon>
        <taxon>Daphniidae</taxon>
        <taxon>Daphnia</taxon>
    </lineage>
</organism>
<evidence type="ECO:0000313" key="1">
    <source>
        <dbReference type="EMBL" id="KAK4009384.1"/>
    </source>
</evidence>
<protein>
    <submittedName>
        <fullName evidence="1">Uncharacterized protein</fullName>
    </submittedName>
</protein>
<evidence type="ECO:0000313" key="3">
    <source>
        <dbReference type="Proteomes" id="UP001234178"/>
    </source>
</evidence>
<evidence type="ECO:0000313" key="2">
    <source>
        <dbReference type="EMBL" id="KAK4009386.1"/>
    </source>
</evidence>
<dbReference type="EMBL" id="JAOYFB010000003">
    <property type="protein sequence ID" value="KAK4009386.1"/>
    <property type="molecule type" value="Genomic_DNA"/>
</dbReference>
<accession>A0ABQ9Z9L6</accession>
<reference evidence="1 3" key="1">
    <citation type="journal article" date="2023" name="Nucleic Acids Res.">
        <title>The hologenome of Daphnia magna reveals possible DNA methylation and microbiome-mediated evolution of the host genome.</title>
        <authorList>
            <person name="Chaturvedi A."/>
            <person name="Li X."/>
            <person name="Dhandapani V."/>
            <person name="Marshall H."/>
            <person name="Kissane S."/>
            <person name="Cuenca-Cambronero M."/>
            <person name="Asole G."/>
            <person name="Calvet F."/>
            <person name="Ruiz-Romero M."/>
            <person name="Marangio P."/>
            <person name="Guigo R."/>
            <person name="Rago D."/>
            <person name="Mirbahai L."/>
            <person name="Eastwood N."/>
            <person name="Colbourne J.K."/>
            <person name="Zhou J."/>
            <person name="Mallon E."/>
            <person name="Orsini L."/>
        </authorList>
    </citation>
    <scope>NUCLEOTIDE SEQUENCE [LARGE SCALE GENOMIC DNA]</scope>
    <source>
        <strain evidence="1">LRV0_1</strain>
    </source>
</reference>
<proteinExistence type="predicted"/>
<gene>
    <name evidence="1" type="ORF">OUZ56_018499</name>
    <name evidence="2" type="ORF">OUZ56_018501</name>
</gene>
<comment type="caution">
    <text evidence="1">The sequence shown here is derived from an EMBL/GenBank/DDBJ whole genome shotgun (WGS) entry which is preliminary data.</text>
</comment>
<sequence>MVGESQMNTLQALCSTISAELIRSLIEKIAEAYRHSLNKYSSSQSSIRKLLDERYHGFLD</sequence>
<dbReference type="EMBL" id="JAOYFB010000003">
    <property type="protein sequence ID" value="KAK4009384.1"/>
    <property type="molecule type" value="Genomic_DNA"/>
</dbReference>
<dbReference type="Proteomes" id="UP001234178">
    <property type="component" value="Unassembled WGS sequence"/>
</dbReference>